<keyword evidence="2" id="KW-1185">Reference proteome</keyword>
<protein>
    <submittedName>
        <fullName evidence="1">FNIP protein</fullName>
    </submittedName>
</protein>
<sequence>MTEPHTLTLNDVTFDKDTGAIEEYSADYKQIVIPDDFDGAPVRLIKSSAFENKSLISVSLPESLTFIDYRSFKGNAFTTITFPQSKISISYHAFDDGVVKVVGNKNPKCLSFKNDNLNTFNNSGMITNEISVSDICSLDSLNIIADIYVKLSEKINENIANHSIQAEYNLLEYSIRVITKDGFSDESFFEHFIGHPMLELKVVNFIQNVNEWCRNQGATIWQCDDQPLAEHAAYILSMHDDKYIPLYCEVILLNDMDHECYQEEHIEDLIEKYGICENTLFLIAHRLGGARGQCGINHADAHQEEMFTLFMEKPELKTFFLNTAAKSIYDSCGDDMDCFEEFLEYAADLIDGDNEKWLSSQLSPYKQ</sequence>
<dbReference type="OrthoDB" id="6255637at2"/>
<name>F9S7E1_9VIBR</name>
<dbReference type="Pfam" id="PF13306">
    <property type="entry name" value="LRR_5"/>
    <property type="match status" value="1"/>
</dbReference>
<accession>F9S7E1</accession>
<proteinExistence type="predicted"/>
<dbReference type="InterPro" id="IPR032675">
    <property type="entry name" value="LRR_dom_sf"/>
</dbReference>
<dbReference type="Proteomes" id="UP000004605">
    <property type="component" value="Unassembled WGS sequence"/>
</dbReference>
<gene>
    <name evidence="1" type="ORF">VII00023_12451</name>
</gene>
<dbReference type="RefSeq" id="WP_006714400.1">
    <property type="nucleotide sequence ID" value="NZ_AFWF01000291.1"/>
</dbReference>
<reference evidence="1 2" key="1">
    <citation type="journal article" date="2012" name="Int. J. Syst. Evol. Microbiol.">
        <title>Vibrio caribbeanicus sp. nov., isolated from the marine sponge Scleritoderma cyanea.</title>
        <authorList>
            <person name="Hoffmann M."/>
            <person name="Monday S.R."/>
            <person name="Allard M.W."/>
            <person name="Strain E.A."/>
            <person name="Whittaker P."/>
            <person name="Naum M."/>
            <person name="McCarthy P.J."/>
            <person name="Lopez J.V."/>
            <person name="Fischer M."/>
            <person name="Brown E.W."/>
        </authorList>
    </citation>
    <scope>NUCLEOTIDE SEQUENCE [LARGE SCALE GENOMIC DNA]</scope>
    <source>
        <strain evidence="1 2">ATCC 700023</strain>
    </source>
</reference>
<evidence type="ECO:0000313" key="1">
    <source>
        <dbReference type="EMBL" id="EGU31502.1"/>
    </source>
</evidence>
<dbReference type="Gene3D" id="3.80.10.10">
    <property type="entry name" value="Ribonuclease Inhibitor"/>
    <property type="match status" value="1"/>
</dbReference>
<organism evidence="1 2">
    <name type="scientific">Vibrio ichthyoenteri ATCC 700023</name>
    <dbReference type="NCBI Taxonomy" id="870968"/>
    <lineage>
        <taxon>Bacteria</taxon>
        <taxon>Pseudomonadati</taxon>
        <taxon>Pseudomonadota</taxon>
        <taxon>Gammaproteobacteria</taxon>
        <taxon>Vibrionales</taxon>
        <taxon>Vibrionaceae</taxon>
        <taxon>Vibrio</taxon>
    </lineage>
</organism>
<dbReference type="AlphaFoldDB" id="F9S7E1"/>
<dbReference type="InterPro" id="IPR026906">
    <property type="entry name" value="LRR_5"/>
</dbReference>
<evidence type="ECO:0000313" key="2">
    <source>
        <dbReference type="Proteomes" id="UP000004605"/>
    </source>
</evidence>
<dbReference type="EMBL" id="AFWF01000291">
    <property type="protein sequence ID" value="EGU31502.1"/>
    <property type="molecule type" value="Genomic_DNA"/>
</dbReference>
<comment type="caution">
    <text evidence="1">The sequence shown here is derived from an EMBL/GenBank/DDBJ whole genome shotgun (WGS) entry which is preliminary data.</text>
</comment>